<gene>
    <name evidence="3" type="ORF">FOVG_19112</name>
</gene>
<protein>
    <recommendedName>
        <fullName evidence="4">Methyltransferase</fullName>
    </recommendedName>
</protein>
<reference evidence="3" key="1">
    <citation type="submission" date="2011-10" db="EMBL/GenBank/DDBJ databases">
        <title>The Genome Sequence of Fusarium oxysporum HDV247.</title>
        <authorList>
            <consortium name="The Broad Institute Genome Sequencing Platform"/>
            <person name="Ma L.-J."/>
            <person name="Gale L.R."/>
            <person name="Schwartz D.C."/>
            <person name="Zhou S."/>
            <person name="Corby-Kistler H."/>
            <person name="Young S.K."/>
            <person name="Zeng Q."/>
            <person name="Gargeya S."/>
            <person name="Fitzgerald M."/>
            <person name="Haas B."/>
            <person name="Abouelleil A."/>
            <person name="Alvarado L."/>
            <person name="Arachchi H.M."/>
            <person name="Berlin A."/>
            <person name="Brown A."/>
            <person name="Chapman S.B."/>
            <person name="Chen Z."/>
            <person name="Dunbar C."/>
            <person name="Freedman E."/>
            <person name="Gearin G."/>
            <person name="Goldberg J."/>
            <person name="Griggs A."/>
            <person name="Gujja S."/>
            <person name="Heiman D."/>
            <person name="Howarth C."/>
            <person name="Larson L."/>
            <person name="Lui A."/>
            <person name="MacDonald P.J.P."/>
            <person name="Montmayeur A."/>
            <person name="Murphy C."/>
            <person name="Neiman D."/>
            <person name="Pearson M."/>
            <person name="Priest M."/>
            <person name="Roberts A."/>
            <person name="Saif S."/>
            <person name="Shea T."/>
            <person name="Shenoy N."/>
            <person name="Sisk P."/>
            <person name="Stolte C."/>
            <person name="Sykes S."/>
            <person name="Wortman J."/>
            <person name="Nusbaum C."/>
            <person name="Birren B."/>
        </authorList>
    </citation>
    <scope>NUCLEOTIDE SEQUENCE [LARGE SCALE GENOMIC DNA]</scope>
    <source>
        <strain evidence="3">HDV247</strain>
    </source>
</reference>
<organism evidence="3">
    <name type="scientific">Fusarium oxysporum f. sp. pisi HDV247</name>
    <dbReference type="NCBI Taxonomy" id="1080344"/>
    <lineage>
        <taxon>Eukaryota</taxon>
        <taxon>Fungi</taxon>
        <taxon>Dikarya</taxon>
        <taxon>Ascomycota</taxon>
        <taxon>Pezizomycotina</taxon>
        <taxon>Sordariomycetes</taxon>
        <taxon>Hypocreomycetidae</taxon>
        <taxon>Hypocreales</taxon>
        <taxon>Nectriaceae</taxon>
        <taxon>Fusarium</taxon>
        <taxon>Fusarium oxysporum species complex</taxon>
    </lineage>
</organism>
<dbReference type="OrthoDB" id="2013972at2759"/>
<evidence type="ECO:0000256" key="1">
    <source>
        <dbReference type="ARBA" id="ARBA00038158"/>
    </source>
</evidence>
<feature type="compositionally biased region" description="Acidic residues" evidence="2">
    <location>
        <begin position="18"/>
        <end position="30"/>
    </location>
</feature>
<dbReference type="PANTHER" id="PTHR43591:SF102">
    <property type="entry name" value="S-ADENOSYL-L-METHIONINE-DEPENDENT METHYLTRANSFERASE"/>
    <property type="match status" value="1"/>
</dbReference>
<dbReference type="GO" id="GO:0008168">
    <property type="term" value="F:methyltransferase activity"/>
    <property type="evidence" value="ECO:0007669"/>
    <property type="project" value="TreeGrafter"/>
</dbReference>
<dbReference type="InterPro" id="IPR029063">
    <property type="entry name" value="SAM-dependent_MTases_sf"/>
</dbReference>
<accession>W9NF99</accession>
<proteinExistence type="inferred from homology"/>
<dbReference type="EMBL" id="JH651117">
    <property type="protein sequence ID" value="EXA29391.1"/>
    <property type="molecule type" value="Genomic_DNA"/>
</dbReference>
<dbReference type="SUPFAM" id="SSF53335">
    <property type="entry name" value="S-adenosyl-L-methionine-dependent methyltransferases"/>
    <property type="match status" value="1"/>
</dbReference>
<evidence type="ECO:0000313" key="3">
    <source>
        <dbReference type="EMBL" id="EXA29391.1"/>
    </source>
</evidence>
<dbReference type="Proteomes" id="UP000030751">
    <property type="component" value="Unassembled WGS sequence"/>
</dbReference>
<feature type="region of interest" description="Disordered" evidence="2">
    <location>
        <begin position="1"/>
        <end position="38"/>
    </location>
</feature>
<dbReference type="Gene3D" id="3.40.50.150">
    <property type="entry name" value="Vaccinia Virus protein VP39"/>
    <property type="match status" value="1"/>
</dbReference>
<reference evidence="3" key="2">
    <citation type="submission" date="2012-05" db="EMBL/GenBank/DDBJ databases">
        <title>Annotation of the Genome Sequence of Fusarium oxysporum HDV247.</title>
        <authorList>
            <consortium name="The Broad Institute Genomics Platform"/>
            <person name="Ma L.-J."/>
            <person name="Corby-Kistler H."/>
            <person name="Broz K."/>
            <person name="Gale L.R."/>
            <person name="Jonkers W."/>
            <person name="O'Donnell K."/>
            <person name="Ploetz R."/>
            <person name="Steinberg C."/>
            <person name="Schwartz D.C."/>
            <person name="VanEtten H."/>
            <person name="Zhou S."/>
            <person name="Young S.K."/>
            <person name="Zeng Q."/>
            <person name="Gargeya S."/>
            <person name="Fitzgerald M."/>
            <person name="Abouelleil A."/>
            <person name="Alvarado L."/>
            <person name="Chapman S.B."/>
            <person name="Gainer-Dewar J."/>
            <person name="Goldberg J."/>
            <person name="Griggs A."/>
            <person name="Gujja S."/>
            <person name="Hansen M."/>
            <person name="Howarth C."/>
            <person name="Imamovic A."/>
            <person name="Ireland A."/>
            <person name="Larimer J."/>
            <person name="McCowan C."/>
            <person name="Murphy C."/>
            <person name="Pearson M."/>
            <person name="Poon T.W."/>
            <person name="Priest M."/>
            <person name="Roberts A."/>
            <person name="Saif S."/>
            <person name="Shea T."/>
            <person name="Sykes S."/>
            <person name="Wortman J."/>
            <person name="Nusbaum C."/>
            <person name="Birren B."/>
        </authorList>
    </citation>
    <scope>NUCLEOTIDE SEQUENCE</scope>
    <source>
        <strain evidence="3">HDV247</strain>
    </source>
</reference>
<dbReference type="Pfam" id="PF13489">
    <property type="entry name" value="Methyltransf_23"/>
    <property type="match status" value="1"/>
</dbReference>
<name>W9NF99_FUSOX</name>
<dbReference type="AlphaFoldDB" id="W9NF99"/>
<dbReference type="CDD" id="cd02440">
    <property type="entry name" value="AdoMet_MTases"/>
    <property type="match status" value="1"/>
</dbReference>
<dbReference type="PANTHER" id="PTHR43591">
    <property type="entry name" value="METHYLTRANSFERASE"/>
    <property type="match status" value="1"/>
</dbReference>
<evidence type="ECO:0000256" key="2">
    <source>
        <dbReference type="SAM" id="MobiDB-lite"/>
    </source>
</evidence>
<evidence type="ECO:0008006" key="4">
    <source>
        <dbReference type="Google" id="ProtNLM"/>
    </source>
</evidence>
<comment type="similarity">
    <text evidence="1">Belongs to the methyltransferase superfamily. LaeA methyltransferase family.</text>
</comment>
<sequence length="378" mass="43574">MLGKMASPDGGPIIHVDVDDDRDSAVEDDNTSSTASVSSSILNYREENGRTYHAYKDGRYYMPNDETENNRLDLQHNLFLLTFDNKLGLSPPNLPEFKTGRVLDLGTGTGIWAIDYADEHPESEVIGVDLSPIQPEFVPPNVKFEIDDIDEEWTYSQPFDYIHSRMMNVSVKNWSEYIRKVFENLTPGGYAEFQDVDVLMQSDDNTLTEDHALRKWGVLLAKAAQEHGTRFIETNRLSHLMTKVGFVEVKETPFKWPTNRWPKERKYKELGEWSNLNTSDLLEGLSMALFTRCLGWTPDEVRVFLIDVRKDLNNPKIHAYWSMYYSPTRYLSQCTDTLLVVQFTGGSLTFRDWMGRYQAGDQFHHQLNPVNFVEVEVT</sequence>